<protein>
    <recommendedName>
        <fullName evidence="3">Ig-like domain-containing protein</fullName>
    </recommendedName>
</protein>
<accession>A0A8D3AHT0</accession>
<dbReference type="InterPro" id="IPR007110">
    <property type="entry name" value="Ig-like_dom"/>
</dbReference>
<feature type="compositionally biased region" description="Low complexity" evidence="1">
    <location>
        <begin position="133"/>
        <end position="159"/>
    </location>
</feature>
<reference evidence="4" key="1">
    <citation type="submission" date="2023-05" db="EMBL/GenBank/DDBJ databases">
        <title>High-quality long-read genome of Scophthalmus maximus.</title>
        <authorList>
            <person name="Lien S."/>
            <person name="Martinez P."/>
        </authorList>
    </citation>
    <scope>NUCLEOTIDE SEQUENCE [LARGE SCALE GENOMIC DNA]</scope>
</reference>
<feature type="chain" id="PRO_5047079037" description="Ig-like domain-containing protein" evidence="2">
    <location>
        <begin position="21"/>
        <end position="181"/>
    </location>
</feature>
<name>A0A8D3AHT0_SCOMX</name>
<dbReference type="PROSITE" id="PS50835">
    <property type="entry name" value="IG_LIKE"/>
    <property type="match status" value="1"/>
</dbReference>
<evidence type="ECO:0000256" key="1">
    <source>
        <dbReference type="SAM" id="MobiDB-lite"/>
    </source>
</evidence>
<dbReference type="InterPro" id="IPR013106">
    <property type="entry name" value="Ig_V-set"/>
</dbReference>
<dbReference type="SUPFAM" id="SSF48726">
    <property type="entry name" value="Immunoglobulin"/>
    <property type="match status" value="1"/>
</dbReference>
<dbReference type="PANTHER" id="PTHR46608:SF3">
    <property type="entry name" value="T-CELL IMMUNOGLOBULIN AND MUCIN DOMAIN-CONTAINING PROTEIN 4"/>
    <property type="match status" value="1"/>
</dbReference>
<evidence type="ECO:0000313" key="4">
    <source>
        <dbReference type="Ensembl" id="ENSSMAP00000018477.2"/>
    </source>
</evidence>
<proteinExistence type="predicted"/>
<feature type="region of interest" description="Disordered" evidence="1">
    <location>
        <begin position="130"/>
        <end position="181"/>
    </location>
</feature>
<dbReference type="Gene3D" id="2.60.40.10">
    <property type="entry name" value="Immunoglobulins"/>
    <property type="match status" value="1"/>
</dbReference>
<evidence type="ECO:0000256" key="2">
    <source>
        <dbReference type="SAM" id="SignalP"/>
    </source>
</evidence>
<dbReference type="Proteomes" id="UP000694558">
    <property type="component" value="Chromosome 4"/>
</dbReference>
<feature type="signal peptide" evidence="2">
    <location>
        <begin position="1"/>
        <end position="20"/>
    </location>
</feature>
<dbReference type="GO" id="GO:0016020">
    <property type="term" value="C:membrane"/>
    <property type="evidence" value="ECO:0007669"/>
    <property type="project" value="UniProtKB-SubCell"/>
</dbReference>
<dbReference type="SMART" id="SM00409">
    <property type="entry name" value="IG"/>
    <property type="match status" value="1"/>
</dbReference>
<dbReference type="AlphaFoldDB" id="A0A8D3AHT0"/>
<feature type="domain" description="Ig-like" evidence="3">
    <location>
        <begin position="29"/>
        <end position="113"/>
    </location>
</feature>
<dbReference type="PANTHER" id="PTHR46608">
    <property type="entry name" value="T-CELL IMMUNOGLOBULIN AND MUCIN DOMAIN-CONTAINING PROTEIN 4"/>
    <property type="match status" value="1"/>
</dbReference>
<evidence type="ECO:0000313" key="5">
    <source>
        <dbReference type="Proteomes" id="UP000694558"/>
    </source>
</evidence>
<organism evidence="4 5">
    <name type="scientific">Scophthalmus maximus</name>
    <name type="common">Turbot</name>
    <name type="synonym">Psetta maxima</name>
    <dbReference type="NCBI Taxonomy" id="52904"/>
    <lineage>
        <taxon>Eukaryota</taxon>
        <taxon>Metazoa</taxon>
        <taxon>Chordata</taxon>
        <taxon>Craniata</taxon>
        <taxon>Vertebrata</taxon>
        <taxon>Euteleostomi</taxon>
        <taxon>Actinopterygii</taxon>
        <taxon>Neopterygii</taxon>
        <taxon>Teleostei</taxon>
        <taxon>Neoteleostei</taxon>
        <taxon>Acanthomorphata</taxon>
        <taxon>Carangaria</taxon>
        <taxon>Pleuronectiformes</taxon>
        <taxon>Pleuronectoidei</taxon>
        <taxon>Scophthalmidae</taxon>
        <taxon>Scophthalmus</taxon>
    </lineage>
</organism>
<dbReference type="InterPro" id="IPR003599">
    <property type="entry name" value="Ig_sub"/>
</dbReference>
<dbReference type="Ensembl" id="ENSSMAT00000018706.2">
    <property type="protein sequence ID" value="ENSSMAP00000018477.2"/>
    <property type="gene ID" value="ENSSMAG00000011315.2"/>
</dbReference>
<dbReference type="InterPro" id="IPR013783">
    <property type="entry name" value="Ig-like_fold"/>
</dbReference>
<dbReference type="Pfam" id="PF07686">
    <property type="entry name" value="V-set"/>
    <property type="match status" value="1"/>
</dbReference>
<dbReference type="GO" id="GO:0060097">
    <property type="term" value="P:cytoskeletal rearrangement involved in phagocytosis, engulfment"/>
    <property type="evidence" value="ECO:0007669"/>
    <property type="project" value="TreeGrafter"/>
</dbReference>
<dbReference type="InterPro" id="IPR036179">
    <property type="entry name" value="Ig-like_dom_sf"/>
</dbReference>
<reference evidence="4" key="2">
    <citation type="submission" date="2025-08" db="UniProtKB">
        <authorList>
            <consortium name="Ensembl"/>
        </authorList>
    </citation>
    <scope>IDENTIFICATION</scope>
</reference>
<sequence length="181" mass="19988">MSVSLSVFLSVCVCVCVCLCLCVCVCVSGHSVTLLCHYDVKTHSLLSVCWNRGKLPLSGCKDLLIAVDQLRVREDTRVSSRYQLWGRLDEGDVSLTILNLTETDAGLYGCRVEIPGWLNDEKHNFHLTVDSAPQTTTTPPVNTETSTHQTTAAHTPGPHTHTHTHTHSDTHTHTHTHTHTQ</sequence>
<dbReference type="GeneTree" id="ENSGT00940000163509"/>
<keyword evidence="2" id="KW-0732">Signal</keyword>
<evidence type="ECO:0000259" key="3">
    <source>
        <dbReference type="PROSITE" id="PS50835"/>
    </source>
</evidence>
<dbReference type="GO" id="GO:0001786">
    <property type="term" value="F:phosphatidylserine binding"/>
    <property type="evidence" value="ECO:0007669"/>
    <property type="project" value="TreeGrafter"/>
</dbReference>
<dbReference type="GO" id="GO:0043277">
    <property type="term" value="P:apoptotic cell clearance"/>
    <property type="evidence" value="ECO:0007669"/>
    <property type="project" value="TreeGrafter"/>
</dbReference>